<evidence type="ECO:0000259" key="1">
    <source>
        <dbReference type="Pfam" id="PF10091"/>
    </source>
</evidence>
<proteinExistence type="predicted"/>
<feature type="domain" description="Glycoamylase-like" evidence="1">
    <location>
        <begin position="198"/>
        <end position="413"/>
    </location>
</feature>
<dbReference type="AlphaFoldDB" id="A0A2W5MZM7"/>
<gene>
    <name evidence="2" type="ORF">DI556_21980</name>
</gene>
<protein>
    <submittedName>
        <fullName evidence="2">Beta-glucosidase</fullName>
    </submittedName>
</protein>
<dbReference type="InterPro" id="IPR016883">
    <property type="entry name" value="UCP028431"/>
</dbReference>
<sequence>MSESTGPGTPSGPAAGWVPAPGDAALLDLTQARTLGYFWDFAHPVSGLARERSNVTPRYGLETVTTGGSGFGVMAILVGVSRGWIARDAAVERLWTMTRFLEKAASFHGVWPHFLNGETGRAIPFSRKDDGGDLVETSFLIAGLLCARQFFDADDPAEARLRALITWLWEEVEWSWHTRDGRNVLHWHWSPNNGWSMNHEIRGWNECLITYVLAASAPRYPITPDVYHRGWAEGRDFLNGRAYDGITLPLGPEGGGPLFLSQYSFLGLDPRGLRDRYADYWAQNVAQTRINRAHCLRNPGGFEGYGPGCWGLSACDGPDGYDAFSPTNDRGVIAPSAALSAFPYAPEEAMAALRHFHGALGDRIWRAHGFVDAFDETRGWVAPAHLAIDQGPIVVMIENARTGLIWKLLMSCPEIRIGLRRLGFESPWLGAAA</sequence>
<dbReference type="Proteomes" id="UP000249185">
    <property type="component" value="Unassembled WGS sequence"/>
</dbReference>
<dbReference type="EMBL" id="QFPW01000038">
    <property type="protein sequence ID" value="PZQ45818.1"/>
    <property type="molecule type" value="Genomic_DNA"/>
</dbReference>
<dbReference type="Gene3D" id="1.50.10.140">
    <property type="match status" value="1"/>
</dbReference>
<dbReference type="PIRSF" id="PIRSF028431">
    <property type="entry name" value="UCP028431"/>
    <property type="match status" value="1"/>
</dbReference>
<name>A0A2W5MZM7_RHOSU</name>
<dbReference type="InterPro" id="IPR019282">
    <property type="entry name" value="Glycoamylase-like_cons_dom"/>
</dbReference>
<organism evidence="2 3">
    <name type="scientific">Rhodovulum sulfidophilum</name>
    <name type="common">Rhodobacter sulfidophilus</name>
    <dbReference type="NCBI Taxonomy" id="35806"/>
    <lineage>
        <taxon>Bacteria</taxon>
        <taxon>Pseudomonadati</taxon>
        <taxon>Pseudomonadota</taxon>
        <taxon>Alphaproteobacteria</taxon>
        <taxon>Rhodobacterales</taxon>
        <taxon>Paracoccaceae</taxon>
        <taxon>Rhodovulum</taxon>
    </lineage>
</organism>
<comment type="caution">
    <text evidence="2">The sequence shown here is derived from an EMBL/GenBank/DDBJ whole genome shotgun (WGS) entry which is preliminary data.</text>
</comment>
<accession>A0A2W5MZM7</accession>
<evidence type="ECO:0000313" key="3">
    <source>
        <dbReference type="Proteomes" id="UP000249185"/>
    </source>
</evidence>
<reference evidence="2 3" key="1">
    <citation type="submission" date="2017-08" db="EMBL/GenBank/DDBJ databases">
        <title>Infants hospitalized years apart are colonized by the same room-sourced microbial strains.</title>
        <authorList>
            <person name="Brooks B."/>
            <person name="Olm M.R."/>
            <person name="Firek B.A."/>
            <person name="Baker R."/>
            <person name="Thomas B.C."/>
            <person name="Morowitz M.J."/>
            <person name="Banfield J.F."/>
        </authorList>
    </citation>
    <scope>NUCLEOTIDE SEQUENCE [LARGE SCALE GENOMIC DNA]</scope>
    <source>
        <strain evidence="2">S2_005_002_R2_34</strain>
    </source>
</reference>
<evidence type="ECO:0000313" key="2">
    <source>
        <dbReference type="EMBL" id="PZQ45818.1"/>
    </source>
</evidence>
<dbReference type="Pfam" id="PF10091">
    <property type="entry name" value="Glycoamylase"/>
    <property type="match status" value="1"/>
</dbReference>